<keyword evidence="2" id="KW-1185">Reference proteome</keyword>
<dbReference type="EMBL" id="ML208644">
    <property type="protein sequence ID" value="TFK61597.1"/>
    <property type="molecule type" value="Genomic_DNA"/>
</dbReference>
<evidence type="ECO:0000313" key="2">
    <source>
        <dbReference type="Proteomes" id="UP000308600"/>
    </source>
</evidence>
<reference evidence="1 2" key="1">
    <citation type="journal article" date="2019" name="Nat. Ecol. Evol.">
        <title>Megaphylogeny resolves global patterns of mushroom evolution.</title>
        <authorList>
            <person name="Varga T."/>
            <person name="Krizsan K."/>
            <person name="Foldi C."/>
            <person name="Dima B."/>
            <person name="Sanchez-Garcia M."/>
            <person name="Sanchez-Ramirez S."/>
            <person name="Szollosi G.J."/>
            <person name="Szarkandi J.G."/>
            <person name="Papp V."/>
            <person name="Albert L."/>
            <person name="Andreopoulos W."/>
            <person name="Angelini C."/>
            <person name="Antonin V."/>
            <person name="Barry K.W."/>
            <person name="Bougher N.L."/>
            <person name="Buchanan P."/>
            <person name="Buyck B."/>
            <person name="Bense V."/>
            <person name="Catcheside P."/>
            <person name="Chovatia M."/>
            <person name="Cooper J."/>
            <person name="Damon W."/>
            <person name="Desjardin D."/>
            <person name="Finy P."/>
            <person name="Geml J."/>
            <person name="Haridas S."/>
            <person name="Hughes K."/>
            <person name="Justo A."/>
            <person name="Karasinski D."/>
            <person name="Kautmanova I."/>
            <person name="Kiss B."/>
            <person name="Kocsube S."/>
            <person name="Kotiranta H."/>
            <person name="LaButti K.M."/>
            <person name="Lechner B.E."/>
            <person name="Liimatainen K."/>
            <person name="Lipzen A."/>
            <person name="Lukacs Z."/>
            <person name="Mihaltcheva S."/>
            <person name="Morgado L.N."/>
            <person name="Niskanen T."/>
            <person name="Noordeloos M.E."/>
            <person name="Ohm R.A."/>
            <person name="Ortiz-Santana B."/>
            <person name="Ovrebo C."/>
            <person name="Racz N."/>
            <person name="Riley R."/>
            <person name="Savchenko A."/>
            <person name="Shiryaev A."/>
            <person name="Soop K."/>
            <person name="Spirin V."/>
            <person name="Szebenyi C."/>
            <person name="Tomsovsky M."/>
            <person name="Tulloss R.E."/>
            <person name="Uehling J."/>
            <person name="Grigoriev I.V."/>
            <person name="Vagvolgyi C."/>
            <person name="Papp T."/>
            <person name="Martin F.M."/>
            <person name="Miettinen O."/>
            <person name="Hibbett D.S."/>
            <person name="Nagy L.G."/>
        </authorList>
    </citation>
    <scope>NUCLEOTIDE SEQUENCE [LARGE SCALE GENOMIC DNA]</scope>
    <source>
        <strain evidence="1 2">NL-1719</strain>
    </source>
</reference>
<accession>A0ACD3A9U4</accession>
<protein>
    <submittedName>
        <fullName evidence="1">Uncharacterized protein</fullName>
    </submittedName>
</protein>
<dbReference type="Proteomes" id="UP000308600">
    <property type="component" value="Unassembled WGS sequence"/>
</dbReference>
<proteinExistence type="predicted"/>
<organism evidence="1 2">
    <name type="scientific">Pluteus cervinus</name>
    <dbReference type="NCBI Taxonomy" id="181527"/>
    <lineage>
        <taxon>Eukaryota</taxon>
        <taxon>Fungi</taxon>
        <taxon>Dikarya</taxon>
        <taxon>Basidiomycota</taxon>
        <taxon>Agaricomycotina</taxon>
        <taxon>Agaricomycetes</taxon>
        <taxon>Agaricomycetidae</taxon>
        <taxon>Agaricales</taxon>
        <taxon>Pluteineae</taxon>
        <taxon>Pluteaceae</taxon>
        <taxon>Pluteus</taxon>
    </lineage>
</organism>
<name>A0ACD3A9U4_9AGAR</name>
<gene>
    <name evidence="1" type="ORF">BDN72DRAFT_435443</name>
</gene>
<sequence length="258" mass="29777">MSTDQDSPKLPLELEHQIFTQALREEVADAKNLCLVAKRVFDWLIPIYYDVVVSPENFAPGRLRIQRYGHHVHHFHTSQSRLVDLLTYCPNVYNLGIWTIVHDRDVETILKLPVTRLSIGIQSFLERTPNFATFCSRITHLDISSRELWDPKDLLPQFPVLTHIASFPDVDTDSASWEDGKMLKVIVVIMEERDVFDGQLYAGEMEEGDDLRVVRMSFGCAYGRDWENGARGGKDMWAFADEVIAERFKEISYDQNAR</sequence>
<evidence type="ECO:0000313" key="1">
    <source>
        <dbReference type="EMBL" id="TFK61597.1"/>
    </source>
</evidence>